<dbReference type="EC" id="2.4.1.-" evidence="10"/>
<comment type="pathway">
    <text evidence="2">Protein modification; protein glycosylation.</text>
</comment>
<dbReference type="InterPro" id="IPR005599">
    <property type="entry name" value="GPI_mannosylTrfase"/>
</dbReference>
<evidence type="ECO:0000313" key="13">
    <source>
        <dbReference type="Proteomes" id="UP000001449"/>
    </source>
</evidence>
<evidence type="ECO:0000313" key="12">
    <source>
        <dbReference type="EMBL" id="EED93788.1"/>
    </source>
</evidence>
<evidence type="ECO:0000256" key="2">
    <source>
        <dbReference type="ARBA" id="ARBA00004922"/>
    </source>
</evidence>
<feature type="signal peptide" evidence="11">
    <location>
        <begin position="1"/>
        <end position="26"/>
    </location>
</feature>
<evidence type="ECO:0000256" key="4">
    <source>
        <dbReference type="ARBA" id="ARBA00022676"/>
    </source>
</evidence>
<dbReference type="KEGG" id="tps:THAPSDRAFT_268486"/>
<keyword evidence="13" id="KW-1185">Reference proteome</keyword>
<keyword evidence="5 12" id="KW-0808">Transferase</keyword>
<dbReference type="Proteomes" id="UP000001449">
    <property type="component" value="Chromosome 3"/>
</dbReference>
<dbReference type="InParanoid" id="B8BXY1"/>
<keyword evidence="11" id="KW-0732">Signal</keyword>
<dbReference type="AlphaFoldDB" id="B8BXY1"/>
<reference evidence="12 13" key="2">
    <citation type="journal article" date="2008" name="Nature">
        <title>The Phaeodactylum genome reveals the evolutionary history of diatom genomes.</title>
        <authorList>
            <person name="Bowler C."/>
            <person name="Allen A.E."/>
            <person name="Badger J.H."/>
            <person name="Grimwood J."/>
            <person name="Jabbari K."/>
            <person name="Kuo A."/>
            <person name="Maheswari U."/>
            <person name="Martens C."/>
            <person name="Maumus F."/>
            <person name="Otillar R.P."/>
            <person name="Rayko E."/>
            <person name="Salamov A."/>
            <person name="Vandepoele K."/>
            <person name="Beszteri B."/>
            <person name="Gruber A."/>
            <person name="Heijde M."/>
            <person name="Katinka M."/>
            <person name="Mock T."/>
            <person name="Valentin K."/>
            <person name="Verret F."/>
            <person name="Berges J.A."/>
            <person name="Brownlee C."/>
            <person name="Cadoret J.P."/>
            <person name="Chiovitti A."/>
            <person name="Choi C.J."/>
            <person name="Coesel S."/>
            <person name="De Martino A."/>
            <person name="Detter J.C."/>
            <person name="Durkin C."/>
            <person name="Falciatore A."/>
            <person name="Fournet J."/>
            <person name="Haruta M."/>
            <person name="Huysman M.J."/>
            <person name="Jenkins B.D."/>
            <person name="Jiroutova K."/>
            <person name="Jorgensen R.E."/>
            <person name="Joubert Y."/>
            <person name="Kaplan A."/>
            <person name="Kroger N."/>
            <person name="Kroth P.G."/>
            <person name="La Roche J."/>
            <person name="Lindquist E."/>
            <person name="Lommer M."/>
            <person name="Martin-Jezequel V."/>
            <person name="Lopez P.J."/>
            <person name="Lucas S."/>
            <person name="Mangogna M."/>
            <person name="McGinnis K."/>
            <person name="Medlin L.K."/>
            <person name="Montsant A."/>
            <person name="Oudot-Le Secq M.P."/>
            <person name="Napoli C."/>
            <person name="Obornik M."/>
            <person name="Parker M.S."/>
            <person name="Petit J.L."/>
            <person name="Porcel B.M."/>
            <person name="Poulsen N."/>
            <person name="Robison M."/>
            <person name="Rychlewski L."/>
            <person name="Rynearson T.A."/>
            <person name="Schmutz J."/>
            <person name="Shapiro H."/>
            <person name="Siaut M."/>
            <person name="Stanley M."/>
            <person name="Sussman M.R."/>
            <person name="Taylor A.R."/>
            <person name="Vardi A."/>
            <person name="von Dassow P."/>
            <person name="Vyverman W."/>
            <person name="Willis A."/>
            <person name="Wyrwicz L.S."/>
            <person name="Rokhsar D.S."/>
            <person name="Weissenbach J."/>
            <person name="Armbrust E.V."/>
            <person name="Green B.R."/>
            <person name="Van de Peer Y."/>
            <person name="Grigoriev I.V."/>
        </authorList>
    </citation>
    <scope>NUCLEOTIDE SEQUENCE [LARGE SCALE GENOMIC DNA]</scope>
    <source>
        <strain evidence="12 13">CCMP1335</strain>
    </source>
</reference>
<dbReference type="eggNOG" id="KOG2515">
    <property type="taxonomic scope" value="Eukaryota"/>
</dbReference>
<keyword evidence="8 10" id="KW-1133">Transmembrane helix</keyword>
<keyword evidence="7 10" id="KW-0256">Endoplasmic reticulum</keyword>
<feature type="transmembrane region" description="Helical" evidence="10">
    <location>
        <begin position="299"/>
        <end position="316"/>
    </location>
</feature>
<protein>
    <recommendedName>
        <fullName evidence="10">Mannosyltransferase</fullName>
        <ecNumber evidence="10">2.4.1.-</ecNumber>
    </recommendedName>
</protein>
<dbReference type="STRING" id="35128.B8BXY1"/>
<dbReference type="GeneID" id="7448774"/>
<dbReference type="HOGENOM" id="CLU_018152_1_1_1"/>
<comment type="similarity">
    <text evidence="3 10">Belongs to the glycosyltransferase 22 family.</text>
</comment>
<feature type="transmembrane region" description="Helical" evidence="10">
    <location>
        <begin position="328"/>
        <end position="349"/>
    </location>
</feature>
<evidence type="ECO:0000256" key="10">
    <source>
        <dbReference type="RuleBase" id="RU363075"/>
    </source>
</evidence>
<evidence type="ECO:0000256" key="5">
    <source>
        <dbReference type="ARBA" id="ARBA00022679"/>
    </source>
</evidence>
<proteinExistence type="inferred from homology"/>
<evidence type="ECO:0000256" key="9">
    <source>
        <dbReference type="ARBA" id="ARBA00023136"/>
    </source>
</evidence>
<reference evidence="12 13" key="1">
    <citation type="journal article" date="2004" name="Science">
        <title>The genome of the diatom Thalassiosira pseudonana: ecology, evolution, and metabolism.</title>
        <authorList>
            <person name="Armbrust E.V."/>
            <person name="Berges J.A."/>
            <person name="Bowler C."/>
            <person name="Green B.R."/>
            <person name="Martinez D."/>
            <person name="Putnam N.H."/>
            <person name="Zhou S."/>
            <person name="Allen A.E."/>
            <person name="Apt K.E."/>
            <person name="Bechner M."/>
            <person name="Brzezinski M.A."/>
            <person name="Chaal B.K."/>
            <person name="Chiovitti A."/>
            <person name="Davis A.K."/>
            <person name="Demarest M.S."/>
            <person name="Detter J.C."/>
            <person name="Glavina T."/>
            <person name="Goodstein D."/>
            <person name="Hadi M.Z."/>
            <person name="Hellsten U."/>
            <person name="Hildebrand M."/>
            <person name="Jenkins B.D."/>
            <person name="Jurka J."/>
            <person name="Kapitonov V.V."/>
            <person name="Kroger N."/>
            <person name="Lau W.W."/>
            <person name="Lane T.W."/>
            <person name="Larimer F.W."/>
            <person name="Lippmeier J.C."/>
            <person name="Lucas S."/>
            <person name="Medina M."/>
            <person name="Montsant A."/>
            <person name="Obornik M."/>
            <person name="Parker M.S."/>
            <person name="Palenik B."/>
            <person name="Pazour G.J."/>
            <person name="Richardson P.M."/>
            <person name="Rynearson T.A."/>
            <person name="Saito M.A."/>
            <person name="Schwartz D.C."/>
            <person name="Thamatrakoln K."/>
            <person name="Valentin K."/>
            <person name="Vardi A."/>
            <person name="Wilkerson F.P."/>
            <person name="Rokhsar D.S."/>
        </authorList>
    </citation>
    <scope>NUCLEOTIDE SEQUENCE [LARGE SCALE GENOMIC DNA]</scope>
    <source>
        <strain evidence="12 13">CCMP1335</strain>
    </source>
</reference>
<evidence type="ECO:0000256" key="8">
    <source>
        <dbReference type="ARBA" id="ARBA00022989"/>
    </source>
</evidence>
<dbReference type="PaxDb" id="35128-Thaps268486"/>
<dbReference type="EMBL" id="CM000640">
    <property type="protein sequence ID" value="EED93788.1"/>
    <property type="molecule type" value="Genomic_DNA"/>
</dbReference>
<keyword evidence="9 10" id="KW-0472">Membrane</keyword>
<dbReference type="GO" id="GO:0005789">
    <property type="term" value="C:endoplasmic reticulum membrane"/>
    <property type="evidence" value="ECO:0000318"/>
    <property type="project" value="GO_Central"/>
</dbReference>
<feature type="transmembrane region" description="Helical" evidence="10">
    <location>
        <begin position="172"/>
        <end position="198"/>
    </location>
</feature>
<dbReference type="PANTHER" id="PTHR22760">
    <property type="entry name" value="GLYCOSYLTRANSFERASE"/>
    <property type="match status" value="1"/>
</dbReference>
<evidence type="ECO:0000256" key="3">
    <source>
        <dbReference type="ARBA" id="ARBA00007063"/>
    </source>
</evidence>
<dbReference type="GO" id="GO:0006487">
    <property type="term" value="P:protein N-linked glycosylation"/>
    <property type="evidence" value="ECO:0000318"/>
    <property type="project" value="GO_Central"/>
</dbReference>
<dbReference type="OMA" id="PRDMHAK"/>
<feature type="chain" id="PRO_5002869442" description="Mannosyltransferase" evidence="11">
    <location>
        <begin position="27"/>
        <end position="569"/>
    </location>
</feature>
<feature type="transmembrane region" description="Helical" evidence="10">
    <location>
        <begin position="260"/>
        <end position="278"/>
    </location>
</feature>
<evidence type="ECO:0000256" key="6">
    <source>
        <dbReference type="ARBA" id="ARBA00022692"/>
    </source>
</evidence>
<name>B8BXY1_THAPS</name>
<keyword evidence="6 10" id="KW-0812">Transmembrane</keyword>
<evidence type="ECO:0000256" key="11">
    <source>
        <dbReference type="SAM" id="SignalP"/>
    </source>
</evidence>
<dbReference type="GO" id="GO:0000026">
    <property type="term" value="F:alpha-1,2-mannosyltransferase activity"/>
    <property type="evidence" value="ECO:0000318"/>
    <property type="project" value="GO_Central"/>
</dbReference>
<keyword evidence="4 10" id="KW-0328">Glycosyltransferase</keyword>
<dbReference type="Pfam" id="PF03901">
    <property type="entry name" value="Glyco_transf_22"/>
    <property type="match status" value="1"/>
</dbReference>
<evidence type="ECO:0000256" key="1">
    <source>
        <dbReference type="ARBA" id="ARBA00004477"/>
    </source>
</evidence>
<gene>
    <name evidence="12" type="ORF">THAPSDRAFT_268486</name>
</gene>
<dbReference type="PANTHER" id="PTHR22760:SF2">
    <property type="entry name" value="ALPHA-1,2-MANNOSYLTRANSFERASE ALG9"/>
    <property type="match status" value="1"/>
</dbReference>
<accession>B8BXY1</accession>
<organism evidence="12 13">
    <name type="scientific">Thalassiosira pseudonana</name>
    <name type="common">Marine diatom</name>
    <name type="synonym">Cyclotella nana</name>
    <dbReference type="NCBI Taxonomy" id="35128"/>
    <lineage>
        <taxon>Eukaryota</taxon>
        <taxon>Sar</taxon>
        <taxon>Stramenopiles</taxon>
        <taxon>Ochrophyta</taxon>
        <taxon>Bacillariophyta</taxon>
        <taxon>Coscinodiscophyceae</taxon>
        <taxon>Thalassiosirophycidae</taxon>
        <taxon>Thalassiosirales</taxon>
        <taxon>Thalassiosiraceae</taxon>
        <taxon>Thalassiosira</taxon>
    </lineage>
</organism>
<sequence length="569" mass="63058">MAPPNSPFSWGSALSILYVAFRVSTANLAPITDCDEVFNYWEPLHFVLYGTGMQTWEYAPQYALRTYAYLLPMAGGSSSVISSLGSQNKPLLFALLRSSLAVFSCYSELSFLNAIHDCISPNVAHWTAICSWAAAGNFHANQAYLPSSTVMILWRLSAAYQLKGRHVGAINWGLLAVLAVGWPFCAVLFVSTGCWTLWKAVLLKRVATRATVLQGIVMGIDYCYYDQLISPIWNIFAYNAQAGGDELYGVEPLSYYVKNLALNFNVVAFLGVAGLPLLMMKMLTQRVLHGQTGVESDRLKILVLIPMYIWLGIVLPRPHKEERFLFPIYPMLCFGAAIAVEEMICGMSYITSKIGSSSKKQGFSNGTRLLLGAVVLAPCAIVSISRSAALYYNYSAPLTLYGHLFTHMTASSVVKSERTIYVCTAGEWYRYPSSFFLPPNTQLGFLKSSFTGQLPQPFTAMGSKKDSLAIQTGLFNDVNKEEMDRYIDIEECSYVVELVPSVVSDNTADRPECIQYMDSSSSSWNLTASYDYLDAESTPTLHRTLYLPFGREGKVTQSGYNLYAKSDVI</sequence>
<feature type="transmembrane region" description="Helical" evidence="10">
    <location>
        <begin position="369"/>
        <end position="392"/>
    </location>
</feature>
<dbReference type="UniPathway" id="UPA00378"/>
<dbReference type="RefSeq" id="XP_002288352.1">
    <property type="nucleotide sequence ID" value="XM_002288316.1"/>
</dbReference>
<comment type="subcellular location">
    <subcellularLocation>
        <location evidence="1 10">Endoplasmic reticulum membrane</location>
        <topology evidence="1 10">Multi-pass membrane protein</topology>
    </subcellularLocation>
</comment>
<evidence type="ECO:0000256" key="7">
    <source>
        <dbReference type="ARBA" id="ARBA00022824"/>
    </source>
</evidence>